<dbReference type="VEuPathDB" id="VectorBase:AGAP002446"/>
<dbReference type="HOGENOM" id="CLU_1826906_0_0_1"/>
<keyword evidence="1" id="KW-0646">Protease inhibitor</keyword>
<evidence type="ECO:0000256" key="3">
    <source>
        <dbReference type="SAM" id="SignalP"/>
    </source>
</evidence>
<protein>
    <submittedName>
        <fullName evidence="5">Putative TIL domain protein</fullName>
    </submittedName>
</protein>
<accession>A0ND38</accession>
<dbReference type="EMBL" id="DQ370045">
    <property type="protein sequence ID" value="ABD18606.1"/>
    <property type="molecule type" value="mRNA"/>
</dbReference>
<name>Q2EPZ6_ANOGA</name>
<dbReference type="AlphaFoldDB" id="Q2EPZ6"/>
<evidence type="ECO:0000259" key="4">
    <source>
        <dbReference type="Pfam" id="PF01826"/>
    </source>
</evidence>
<dbReference type="PANTHER" id="PTHR23259">
    <property type="entry name" value="RIDDLE"/>
    <property type="match status" value="1"/>
</dbReference>
<feature type="signal peptide" evidence="3">
    <location>
        <begin position="1"/>
        <end position="18"/>
    </location>
</feature>
<feature type="chain" id="PRO_5004207215" evidence="3">
    <location>
        <begin position="19"/>
        <end position="285"/>
    </location>
</feature>
<dbReference type="GO" id="GO:0030414">
    <property type="term" value="F:peptidase inhibitor activity"/>
    <property type="evidence" value="ECO:0007669"/>
    <property type="project" value="UniProtKB-KW"/>
</dbReference>
<dbReference type="InterPro" id="IPR051368">
    <property type="entry name" value="SerProtInhib-TIL_Domain"/>
</dbReference>
<dbReference type="SUPFAM" id="SSF57567">
    <property type="entry name" value="Serine protease inhibitors"/>
    <property type="match status" value="2"/>
</dbReference>
<organism evidence="5">
    <name type="scientific">Anopheles gambiae</name>
    <name type="common">African malaria mosquito</name>
    <dbReference type="NCBI Taxonomy" id="7165"/>
    <lineage>
        <taxon>Eukaryota</taxon>
        <taxon>Metazoa</taxon>
        <taxon>Ecdysozoa</taxon>
        <taxon>Arthropoda</taxon>
        <taxon>Hexapoda</taxon>
        <taxon>Insecta</taxon>
        <taxon>Pterygota</taxon>
        <taxon>Neoptera</taxon>
        <taxon>Endopterygota</taxon>
        <taxon>Diptera</taxon>
        <taxon>Nematocera</taxon>
        <taxon>Culicoidea</taxon>
        <taxon>Culicidae</taxon>
        <taxon>Anophelinae</taxon>
        <taxon>Anopheles</taxon>
    </lineage>
</organism>
<evidence type="ECO:0000256" key="2">
    <source>
        <dbReference type="ARBA" id="ARBA00023157"/>
    </source>
</evidence>
<reference evidence="5" key="1">
    <citation type="submission" date="2006-01" db="EMBL/GenBank/DDBJ databases">
        <title>The sialotranscriptome of adult male Anopheles gambiae mosquitoes.</title>
        <authorList>
            <person name="Calvo E."/>
            <person name="Pham V.M."/>
            <person name="Ribeiro J.M.C."/>
        </authorList>
    </citation>
    <scope>NUCLEOTIDE SEQUENCE</scope>
</reference>
<sequence>MKLLLVFSVLLFIGSLEASRCVHRRCPKNEVYSCCAPCPQKACISEAVKCQTSCLPGCVCKKGFVRETQFGNCVPVDTTYNPTTTKCAAGFTSGCVCKKGFVRKTEFGKCIPLRLCPRISIASAHPSAEMNWSIVLIVAAGCSICAAQTTVKRYPTGVNATRYGTTGGNATHHRTTGVFVTRHSTTGSSVRPSKGLIPVAPGAKCPITTCGRNEALQACGTCNQITCSGISTEVCRRSCYCGCQCRRGYDRDVLHFDEQRVLFVNDLVIRFTFIFVLDEMSCLAY</sequence>
<dbReference type="InterPro" id="IPR036084">
    <property type="entry name" value="Ser_inhib-like_sf"/>
</dbReference>
<dbReference type="Pfam" id="PF01826">
    <property type="entry name" value="TIL"/>
    <property type="match status" value="1"/>
</dbReference>
<proteinExistence type="evidence at transcript level"/>
<dbReference type="Gene3D" id="2.10.25.10">
    <property type="entry name" value="Laminin"/>
    <property type="match status" value="2"/>
</dbReference>
<dbReference type="PANTHER" id="PTHR23259:SF70">
    <property type="entry name" value="ACCESSORY GLAND PROTEIN ACP62F-RELATED"/>
    <property type="match status" value="1"/>
</dbReference>
<evidence type="ECO:0000313" key="5">
    <source>
        <dbReference type="EMBL" id="ABD18606.1"/>
    </source>
</evidence>
<keyword evidence="2" id="KW-1015">Disulfide bond</keyword>
<dbReference type="CDD" id="cd19941">
    <property type="entry name" value="TIL"/>
    <property type="match status" value="1"/>
</dbReference>
<keyword evidence="3" id="KW-0732">Signal</keyword>
<dbReference type="InParanoid" id="Q2EPZ6"/>
<dbReference type="VEuPathDB" id="VectorBase:AGAP012970"/>
<dbReference type="InterPro" id="IPR002919">
    <property type="entry name" value="TIL_dom"/>
</dbReference>
<accession>Q2EPZ6</accession>
<evidence type="ECO:0000256" key="1">
    <source>
        <dbReference type="ARBA" id="ARBA00022690"/>
    </source>
</evidence>
<feature type="domain" description="TIL" evidence="4">
    <location>
        <begin position="26"/>
        <end position="77"/>
    </location>
</feature>